<dbReference type="GO" id="GO:0046872">
    <property type="term" value="F:metal ion binding"/>
    <property type="evidence" value="ECO:0007669"/>
    <property type="project" value="UniProtKB-KW"/>
</dbReference>
<dbReference type="InterPro" id="IPR004360">
    <property type="entry name" value="Glyas_Fos-R_dOase_dom"/>
</dbReference>
<dbReference type="PANTHER" id="PTHR10374:SF30">
    <property type="entry name" value="LACTOYLGLUTATHIONE LYASE"/>
    <property type="match status" value="1"/>
</dbReference>
<dbReference type="PROSITE" id="PS51819">
    <property type="entry name" value="VOC"/>
    <property type="match status" value="1"/>
</dbReference>
<keyword evidence="4" id="KW-1185">Reference proteome</keyword>
<evidence type="ECO:0000313" key="3">
    <source>
        <dbReference type="EMBL" id="AJD41104.1"/>
    </source>
</evidence>
<proteinExistence type="predicted"/>
<dbReference type="InterPro" id="IPR037523">
    <property type="entry name" value="VOC_core"/>
</dbReference>
<name>A0A0B4WZL4_9HYPH</name>
<dbReference type="HOGENOM" id="CLU_046006_8_0_5"/>
<evidence type="ECO:0000256" key="1">
    <source>
        <dbReference type="ARBA" id="ARBA00022723"/>
    </source>
</evidence>
<keyword evidence="3" id="KW-0456">Lyase</keyword>
<dbReference type="AlphaFoldDB" id="A0A0B4WZL4"/>
<reference evidence="3 4" key="1">
    <citation type="submission" date="2013-11" db="EMBL/GenBank/DDBJ databases">
        <title>Complete genome sequence of Rhizobium gallicum bv. gallicum R602.</title>
        <authorList>
            <person name="Bustos P."/>
            <person name="Santamaria R.I."/>
            <person name="Lozano L."/>
            <person name="Acosta J.L."/>
            <person name="Ormeno-Orrillo E."/>
            <person name="Rogel M.A."/>
            <person name="Romero D."/>
            <person name="Cevallos M.A."/>
            <person name="Martinez-Romero E."/>
            <person name="Gonzalez V."/>
        </authorList>
    </citation>
    <scope>NUCLEOTIDE SEQUENCE [LARGE SCALE GENOMIC DNA]</scope>
    <source>
        <strain evidence="3 4">R602</strain>
    </source>
</reference>
<organism evidence="3 4">
    <name type="scientific">Rhizobium gallicum bv. gallicum R602sp</name>
    <dbReference type="NCBI Taxonomy" id="1041138"/>
    <lineage>
        <taxon>Bacteria</taxon>
        <taxon>Pseudomonadati</taxon>
        <taxon>Pseudomonadota</taxon>
        <taxon>Alphaproteobacteria</taxon>
        <taxon>Hyphomicrobiales</taxon>
        <taxon>Rhizobiaceae</taxon>
        <taxon>Rhizobium/Agrobacterium group</taxon>
        <taxon>Rhizobium</taxon>
    </lineage>
</organism>
<dbReference type="GO" id="GO:0004462">
    <property type="term" value="F:lactoylglutathione lyase activity"/>
    <property type="evidence" value="ECO:0007669"/>
    <property type="project" value="UniProtKB-EC"/>
</dbReference>
<sequence length="146" mass="16561">MRYLHTMVRVKDLDASLHFYGTLFGLKEIRRSENESGRFTLVFLAANEDITNAEKNGAPCLELTYNWDSEEYTGGRNFGHLAYEVDDIYATCRHLMDNNITINRPPRDGRMAFVRSPDGISIEILQKNGSLPAAEPWLSMGNTGAW</sequence>
<dbReference type="EMBL" id="CP006877">
    <property type="protein sequence ID" value="AJD41104.1"/>
    <property type="molecule type" value="Genomic_DNA"/>
</dbReference>
<accession>A0A0B4WZL4</accession>
<dbReference type="KEGG" id="rga:RGR602_CH01769"/>
<dbReference type="Proteomes" id="UP000031368">
    <property type="component" value="Chromosome"/>
</dbReference>
<protein>
    <submittedName>
        <fullName evidence="3">Lactoylglutathione lyase 2</fullName>
        <ecNumber evidence="3">4.4.1.5</ecNumber>
    </submittedName>
</protein>
<dbReference type="SUPFAM" id="SSF54593">
    <property type="entry name" value="Glyoxalase/Bleomycin resistance protein/Dihydroxybiphenyl dioxygenase"/>
    <property type="match status" value="1"/>
</dbReference>
<feature type="domain" description="VOC" evidence="2">
    <location>
        <begin position="2"/>
        <end position="127"/>
    </location>
</feature>
<dbReference type="EC" id="4.4.1.5" evidence="3"/>
<dbReference type="Gene3D" id="3.10.180.10">
    <property type="entry name" value="2,3-Dihydroxybiphenyl 1,2-Dioxygenase, domain 1"/>
    <property type="match status" value="1"/>
</dbReference>
<dbReference type="Pfam" id="PF00903">
    <property type="entry name" value="Glyoxalase"/>
    <property type="match status" value="1"/>
</dbReference>
<dbReference type="InterPro" id="IPR029068">
    <property type="entry name" value="Glyas_Bleomycin-R_OHBP_Dase"/>
</dbReference>
<evidence type="ECO:0000259" key="2">
    <source>
        <dbReference type="PROSITE" id="PS51819"/>
    </source>
</evidence>
<dbReference type="RefSeq" id="WP_039844771.1">
    <property type="nucleotide sequence ID" value="NZ_CP006877.1"/>
</dbReference>
<gene>
    <name evidence="3" type="primary">gloA-2</name>
    <name evidence="3" type="ORF">RGR602_CH01769</name>
</gene>
<dbReference type="PANTHER" id="PTHR10374">
    <property type="entry name" value="LACTOYLGLUTATHIONE LYASE GLYOXALASE I"/>
    <property type="match status" value="1"/>
</dbReference>
<keyword evidence="1" id="KW-0479">Metal-binding</keyword>
<dbReference type="PROSITE" id="PS00934">
    <property type="entry name" value="GLYOXALASE_I_1"/>
    <property type="match status" value="1"/>
</dbReference>
<evidence type="ECO:0000313" key="4">
    <source>
        <dbReference type="Proteomes" id="UP000031368"/>
    </source>
</evidence>
<dbReference type="InterPro" id="IPR018146">
    <property type="entry name" value="Glyoxalase_1_CS"/>
</dbReference>